<evidence type="ECO:0000313" key="1">
    <source>
        <dbReference type="EMBL" id="KKK58576.1"/>
    </source>
</evidence>
<accession>A0A0F8ZEX9</accession>
<organism evidence="1">
    <name type="scientific">marine sediment metagenome</name>
    <dbReference type="NCBI Taxonomy" id="412755"/>
    <lineage>
        <taxon>unclassified sequences</taxon>
        <taxon>metagenomes</taxon>
        <taxon>ecological metagenomes</taxon>
    </lineage>
</organism>
<gene>
    <name evidence="1" type="ORF">LCGC14_3043030</name>
</gene>
<dbReference type="AlphaFoldDB" id="A0A0F8ZEX9"/>
<proteinExistence type="predicted"/>
<protein>
    <submittedName>
        <fullName evidence="1">Uncharacterized protein</fullName>
    </submittedName>
</protein>
<comment type="caution">
    <text evidence="1">The sequence shown here is derived from an EMBL/GenBank/DDBJ whole genome shotgun (WGS) entry which is preliminary data.</text>
</comment>
<reference evidence="1" key="1">
    <citation type="journal article" date="2015" name="Nature">
        <title>Complex archaea that bridge the gap between prokaryotes and eukaryotes.</title>
        <authorList>
            <person name="Spang A."/>
            <person name="Saw J.H."/>
            <person name="Jorgensen S.L."/>
            <person name="Zaremba-Niedzwiedzka K."/>
            <person name="Martijn J."/>
            <person name="Lind A.E."/>
            <person name="van Eijk R."/>
            <person name="Schleper C."/>
            <person name="Guy L."/>
            <person name="Ettema T.J."/>
        </authorList>
    </citation>
    <scope>NUCLEOTIDE SEQUENCE</scope>
</reference>
<dbReference type="EMBL" id="LAZR01063909">
    <property type="protein sequence ID" value="KKK58576.1"/>
    <property type="molecule type" value="Genomic_DNA"/>
</dbReference>
<sequence length="157" mass="16548">MTFTDAVTGTKTLAELAAGGGGSGDTIVVDSVAHMLSDSATFPFGLGANVTGDDAIMVNNAYMGGWYHEQDTLVSLKILYESYGTSASVPFIIVHADNYEASQTTIFSGTATTTLQTSTTFTTKKIPPDQKVWCEVNGSSSGTPLMILVDYEVAITR</sequence>
<feature type="non-terminal residue" evidence="1">
    <location>
        <position position="1"/>
    </location>
</feature>
<name>A0A0F8ZEX9_9ZZZZ</name>